<comment type="caution">
    <text evidence="3">The sequence shown here is derived from an EMBL/GenBank/DDBJ whole genome shotgun (WGS) entry which is preliminary data.</text>
</comment>
<dbReference type="InterPro" id="IPR051266">
    <property type="entry name" value="CLCR"/>
</dbReference>
<dbReference type="EMBL" id="CAJJDN010000252">
    <property type="protein sequence ID" value="CAD8129944.1"/>
    <property type="molecule type" value="Genomic_DNA"/>
</dbReference>
<evidence type="ECO:0000256" key="1">
    <source>
        <dbReference type="SAM" id="Coils"/>
    </source>
</evidence>
<dbReference type="OrthoDB" id="687730at2759"/>
<organism evidence="3 4">
    <name type="scientific">Paramecium sonneborni</name>
    <dbReference type="NCBI Taxonomy" id="65129"/>
    <lineage>
        <taxon>Eukaryota</taxon>
        <taxon>Sar</taxon>
        <taxon>Alveolata</taxon>
        <taxon>Ciliophora</taxon>
        <taxon>Intramacronucleata</taxon>
        <taxon>Oligohymenophorea</taxon>
        <taxon>Peniculida</taxon>
        <taxon>Parameciidae</taxon>
        <taxon>Paramecium</taxon>
    </lineage>
</organism>
<dbReference type="Pfam" id="PF00092">
    <property type="entry name" value="VWA"/>
    <property type="match status" value="1"/>
</dbReference>
<gene>
    <name evidence="3" type="ORF">PSON_ATCC_30995.1.T2520015</name>
</gene>
<dbReference type="AlphaFoldDB" id="A0A8S1RTX5"/>
<keyword evidence="1" id="KW-0175">Coiled coil</keyword>
<protein>
    <recommendedName>
        <fullName evidence="2">VWFA domain-containing protein</fullName>
    </recommendedName>
</protein>
<evidence type="ECO:0000313" key="4">
    <source>
        <dbReference type="Proteomes" id="UP000692954"/>
    </source>
</evidence>
<name>A0A8S1RTX5_9CILI</name>
<feature type="domain" description="VWFA" evidence="2">
    <location>
        <begin position="185"/>
        <end position="355"/>
    </location>
</feature>
<keyword evidence="4" id="KW-1185">Reference proteome</keyword>
<evidence type="ECO:0000313" key="3">
    <source>
        <dbReference type="EMBL" id="CAD8129944.1"/>
    </source>
</evidence>
<proteinExistence type="predicted"/>
<reference evidence="3" key="1">
    <citation type="submission" date="2021-01" db="EMBL/GenBank/DDBJ databases">
        <authorList>
            <consortium name="Genoscope - CEA"/>
            <person name="William W."/>
        </authorList>
    </citation>
    <scope>NUCLEOTIDE SEQUENCE</scope>
</reference>
<dbReference type="Proteomes" id="UP000692954">
    <property type="component" value="Unassembled WGS sequence"/>
</dbReference>
<sequence length="606" mass="70480">MIPKPKLRNNSTETIKKLPSSKQIIQAIQRIKTISLKSYSQYKRSSLTSAKTIKTEPKQQNQELDEAFHNFKFSRKNLFKFSATKRQIVSAKSTYAIPRLIHETNISERLIEQNNYDDDEVIIPSKKLNNSTKMYNLEENLTFEIQAMYKLKKLSDQTTQQLPAIISIKTKDDKNECKSNRLGVDLICLIDKSGSMQGEKLQTVKQSLKILLEFLIDQDRLQLITFDGQALRLSPLKCTTKTNKQYFTQLIEQIYSNGGTNISSATEIAFEQIKRRKYRNNVTSIFLLSDGQDENAKISITKQLQRINEEFTIFTFGFGKDHDAQMMTSISNLKHGSFYFVQDTSLLDEFFVDAFGGLISVVGKELKINVTLKSSKPFQDIKMYKTYGKMWEYNQNSYQITLPQLTQGSRKDFVFILELPKFIMKIKDNQRHQLIMEAKLQINDPSTNKTIFKQSNLFLTFFNHDEKIEQNEEDLEVQTQYYRVIVTEIIDQAQKACEQQQFQEAQDKIDQMILQIQKNQRLLSNCPQLIQDLNQAKQATEKYNFIKYGRGQMFQIISNNFSQQGVTSLFTVNGQQKQTNLRIFSYSNRVQTEMVDIIQTRKTLTL</sequence>
<evidence type="ECO:0000259" key="2">
    <source>
        <dbReference type="PROSITE" id="PS50234"/>
    </source>
</evidence>
<dbReference type="PANTHER" id="PTHR10579:SF43">
    <property type="entry name" value="ZINC FINGER (C3HC4-TYPE RING FINGER) FAMILY PROTEIN"/>
    <property type="match status" value="1"/>
</dbReference>
<dbReference type="PROSITE" id="PS50234">
    <property type="entry name" value="VWFA"/>
    <property type="match status" value="1"/>
</dbReference>
<dbReference type="SMART" id="SM00327">
    <property type="entry name" value="VWA"/>
    <property type="match status" value="1"/>
</dbReference>
<accession>A0A8S1RTX5</accession>
<feature type="coiled-coil region" evidence="1">
    <location>
        <begin position="495"/>
        <end position="522"/>
    </location>
</feature>
<dbReference type="PANTHER" id="PTHR10579">
    <property type="entry name" value="CALCIUM-ACTIVATED CHLORIDE CHANNEL REGULATOR"/>
    <property type="match status" value="1"/>
</dbReference>
<dbReference type="InterPro" id="IPR002035">
    <property type="entry name" value="VWF_A"/>
</dbReference>